<dbReference type="AlphaFoldDB" id="A0A261UNX9"/>
<gene>
    <name evidence="1" type="ORF">CAL28_25930</name>
</gene>
<evidence type="ECO:0000313" key="1">
    <source>
        <dbReference type="EMBL" id="OZI63604.1"/>
    </source>
</evidence>
<protein>
    <submittedName>
        <fullName evidence="1">Uncharacterized protein</fullName>
    </submittedName>
</protein>
<evidence type="ECO:0000313" key="2">
    <source>
        <dbReference type="Proteomes" id="UP000215767"/>
    </source>
</evidence>
<dbReference type="Proteomes" id="UP000215767">
    <property type="component" value="Unassembled WGS sequence"/>
</dbReference>
<comment type="caution">
    <text evidence="1">The sequence shown here is derived from an EMBL/GenBank/DDBJ whole genome shotgun (WGS) entry which is preliminary data.</text>
</comment>
<dbReference type="EMBL" id="NEVS01000004">
    <property type="protein sequence ID" value="OZI63604.1"/>
    <property type="molecule type" value="Genomic_DNA"/>
</dbReference>
<accession>A0A261UNX9</accession>
<reference evidence="2" key="1">
    <citation type="submission" date="2017-05" db="EMBL/GenBank/DDBJ databases">
        <title>Complete and WGS of Bordetella genogroups.</title>
        <authorList>
            <person name="Spilker T."/>
            <person name="Lipuma J."/>
        </authorList>
    </citation>
    <scope>NUCLEOTIDE SEQUENCE [LARGE SCALE GENOMIC DNA]</scope>
    <source>
        <strain evidence="2">AU8856</strain>
    </source>
</reference>
<proteinExistence type="predicted"/>
<name>A0A261UNX9_9BORD</name>
<keyword evidence="2" id="KW-1185">Reference proteome</keyword>
<sequence length="161" mass="16806">MCALLLAACSPTYNWREVLIADGAARATFPDRPATDTRDIRLGGRDLRFSLTSARVGDAVFAVGYAPLPPALAADPAGQRELADALVRALYANLGAEPPATPPAYGTDIEVRGHAGGRPVWALGRVWVQGGLLVEAVATGSEKGLPAAPAREFVGSLRFAQ</sequence>
<organism evidence="1 2">
    <name type="scientific">Bordetella genomosp. 11</name>
    <dbReference type="NCBI Taxonomy" id="1416808"/>
    <lineage>
        <taxon>Bacteria</taxon>
        <taxon>Pseudomonadati</taxon>
        <taxon>Pseudomonadota</taxon>
        <taxon>Betaproteobacteria</taxon>
        <taxon>Burkholderiales</taxon>
        <taxon>Alcaligenaceae</taxon>
        <taxon>Bordetella</taxon>
    </lineage>
</organism>